<name>A0AA91TJM1_9BACT</name>
<evidence type="ECO:0000313" key="2">
    <source>
        <dbReference type="EMBL" id="OXL43937.1"/>
    </source>
</evidence>
<evidence type="ECO:0000313" key="3">
    <source>
        <dbReference type="Proteomes" id="UP000215155"/>
    </source>
</evidence>
<sequence length="896" mass="101296">MAIKQQVMALNPARKGNMGRLNSSQPLYVYDTLIVQPWLKGVIAQIRGEKAIPGVDAGDEKAVKKAREGLKRQLPIRAIHYSKFRNNHRSAEDAVPESFLFQTTIDVDDVEYVDAALEKARELNCSNTIWKGKLLHLEYSARKKLHIDIRMPMGMTIEETQKAYCEAAGIPYDKSCITPERIIFITDKDSEIYRSKEWYGVLPDEEIQARREAFLKRGLTIDGKGTARYSLLAGDCKSPERLAGDFQGQVPNDSNHKVQSSNLKVQSNDDVQDNRFQGIDSHSAVSSGAAIQPAQPGNSHRADDADISHTGGSQNADAKNLIAFDLFQDSAGLKGMNIDTVGSRHSSLLAIMSAGASRVISEEELMKVVAMRMPSYYQENDCHQLIHDFYSKYGDSSKPFSRDVIRVNALAEQAAKSLLAGDCKSPERLTDCKSPERLAGANLNVQSNACVQSSEDEDYPAPPPMPKKLPKLVELLISKTPEIYQPAVACAIFPPLATHLWRTKFRYIDNVEHEATLMACLLAGTGAGKSCVHKPIDFIMEDIRKRDAENLKREKEWKEEMMRKGANKDKRKRPENLIIQEIDADMTNPAFVMRTAEAKEHFLYTSLNEIDQFDALRGIGNQQFRIMCLAFDHSNKFGQSRVGIQSVTERVCVRFNWNASTTIDKGQRYFAKVLTDGPLSRINFCTIPEREIGEDIPIYGTYDDEFRKSLKPYIENLCMASGLVECQEAYDLAVVLKNENAEFARTSQNRIFENFSFRANVIAYLKACVLYVANGYRWEPEMDDFIRWSERYDLYCKMRFFGDMIARENSAGEKSSKRGPENLLQLLPDIFTMPQLDAIRMEHGLNAKGTRNVIKQWIYRGYIERISPPGEDGKSGYGYSSYSFKKLKYRHDGLVL</sequence>
<dbReference type="Proteomes" id="UP000215155">
    <property type="component" value="Unassembled WGS sequence"/>
</dbReference>
<reference evidence="2 3" key="1">
    <citation type="submission" date="2017-07" db="EMBL/GenBank/DDBJ databases">
        <title>Draft genome sequence of Prevotella copri isolated from the gut of healthy adult Indian.</title>
        <authorList>
            <person name="Das B."/>
            <person name="Bag S."/>
            <person name="Ghosh T.S."/>
        </authorList>
    </citation>
    <scope>NUCLEOTIDE SEQUENCE [LARGE SCALE GENOMIC DNA]</scope>
    <source>
        <strain evidence="2 3">Indica</strain>
    </source>
</reference>
<accession>A0AA91TJM1</accession>
<feature type="region of interest" description="Disordered" evidence="1">
    <location>
        <begin position="282"/>
        <end position="312"/>
    </location>
</feature>
<organism evidence="2 3">
    <name type="scientific">Segatella copri</name>
    <dbReference type="NCBI Taxonomy" id="165179"/>
    <lineage>
        <taxon>Bacteria</taxon>
        <taxon>Pseudomonadati</taxon>
        <taxon>Bacteroidota</taxon>
        <taxon>Bacteroidia</taxon>
        <taxon>Bacteroidales</taxon>
        <taxon>Prevotellaceae</taxon>
        <taxon>Segatella</taxon>
    </lineage>
</organism>
<dbReference type="AlphaFoldDB" id="A0AA91TJM1"/>
<comment type="caution">
    <text evidence="2">The sequence shown here is derived from an EMBL/GenBank/DDBJ whole genome shotgun (WGS) entry which is preliminary data.</text>
</comment>
<proteinExistence type="predicted"/>
<feature type="region of interest" description="Disordered" evidence="1">
    <location>
        <begin position="242"/>
        <end position="268"/>
    </location>
</feature>
<dbReference type="RefSeq" id="WP_089544020.1">
    <property type="nucleotide sequence ID" value="NZ_NMPZ01000011.1"/>
</dbReference>
<dbReference type="EMBL" id="NMPZ01000011">
    <property type="protein sequence ID" value="OXL43937.1"/>
    <property type="molecule type" value="Genomic_DNA"/>
</dbReference>
<gene>
    <name evidence="2" type="ORF">CFT61_08560</name>
</gene>
<evidence type="ECO:0000256" key="1">
    <source>
        <dbReference type="SAM" id="MobiDB-lite"/>
    </source>
</evidence>
<feature type="compositionally biased region" description="Polar residues" evidence="1">
    <location>
        <begin position="249"/>
        <end position="268"/>
    </location>
</feature>
<protein>
    <submittedName>
        <fullName evidence="2">Uncharacterized protein</fullName>
    </submittedName>
</protein>